<name>A0A2J6PZ07_9HELO</name>
<evidence type="ECO:0000256" key="4">
    <source>
        <dbReference type="ARBA" id="ARBA00022840"/>
    </source>
</evidence>
<dbReference type="GO" id="GO:0005783">
    <property type="term" value="C:endoplasmic reticulum"/>
    <property type="evidence" value="ECO:0007669"/>
    <property type="project" value="TreeGrafter"/>
</dbReference>
<keyword evidence="8" id="KW-1185">Reference proteome</keyword>
<keyword evidence="4" id="KW-0067">ATP-binding</keyword>
<dbReference type="GO" id="GO:0035336">
    <property type="term" value="P:long-chain fatty-acyl-CoA metabolic process"/>
    <property type="evidence" value="ECO:0007669"/>
    <property type="project" value="TreeGrafter"/>
</dbReference>
<comment type="similarity">
    <text evidence="1">Belongs to the ATP-dependent AMP-binding enzyme family.</text>
</comment>
<dbReference type="PANTHER" id="PTHR43272:SF83">
    <property type="entry name" value="ACYL-COA SYNTHETASE LONG-CHAIN, ISOFORM J"/>
    <property type="match status" value="1"/>
</dbReference>
<dbReference type="STRING" id="1745343.A0A2J6PZ07"/>
<evidence type="ECO:0000256" key="5">
    <source>
        <dbReference type="ARBA" id="ARBA00036813"/>
    </source>
</evidence>
<comment type="catalytic activity">
    <reaction evidence="5">
        <text>a long-chain fatty acid + ATP + CoA = a long-chain fatty acyl-CoA + AMP + diphosphate</text>
        <dbReference type="Rhea" id="RHEA:15421"/>
        <dbReference type="ChEBI" id="CHEBI:30616"/>
        <dbReference type="ChEBI" id="CHEBI:33019"/>
        <dbReference type="ChEBI" id="CHEBI:57287"/>
        <dbReference type="ChEBI" id="CHEBI:57560"/>
        <dbReference type="ChEBI" id="CHEBI:83139"/>
        <dbReference type="ChEBI" id="CHEBI:456215"/>
        <dbReference type="EC" id="6.2.1.3"/>
    </reaction>
</comment>
<dbReference type="Proteomes" id="UP000235672">
    <property type="component" value="Unassembled WGS sequence"/>
</dbReference>
<evidence type="ECO:0000259" key="6">
    <source>
        <dbReference type="Pfam" id="PF00501"/>
    </source>
</evidence>
<dbReference type="InterPro" id="IPR020845">
    <property type="entry name" value="AMP-binding_CS"/>
</dbReference>
<organism evidence="7 8">
    <name type="scientific">Hyaloscypha hepaticicola</name>
    <dbReference type="NCBI Taxonomy" id="2082293"/>
    <lineage>
        <taxon>Eukaryota</taxon>
        <taxon>Fungi</taxon>
        <taxon>Dikarya</taxon>
        <taxon>Ascomycota</taxon>
        <taxon>Pezizomycotina</taxon>
        <taxon>Leotiomycetes</taxon>
        <taxon>Helotiales</taxon>
        <taxon>Hyaloscyphaceae</taxon>
        <taxon>Hyaloscypha</taxon>
    </lineage>
</organism>
<proteinExistence type="inferred from homology"/>
<gene>
    <name evidence="7" type="ORF">NA56DRAFT_603262</name>
</gene>
<dbReference type="AlphaFoldDB" id="A0A2J6PZ07"/>
<protein>
    <submittedName>
        <fullName evidence="7">Fatty acid activator Faa4</fullName>
    </submittedName>
</protein>
<dbReference type="InterPro" id="IPR042099">
    <property type="entry name" value="ANL_N_sf"/>
</dbReference>
<dbReference type="InterPro" id="IPR000873">
    <property type="entry name" value="AMP-dep_synth/lig_dom"/>
</dbReference>
<dbReference type="PROSITE" id="PS00455">
    <property type="entry name" value="AMP_BINDING"/>
    <property type="match status" value="1"/>
</dbReference>
<dbReference type="GO" id="GO:0004467">
    <property type="term" value="F:long-chain fatty acid-CoA ligase activity"/>
    <property type="evidence" value="ECO:0007669"/>
    <property type="project" value="UniProtKB-EC"/>
</dbReference>
<accession>A0A2J6PZ07</accession>
<dbReference type="GO" id="GO:0005811">
    <property type="term" value="C:lipid droplet"/>
    <property type="evidence" value="ECO:0007669"/>
    <property type="project" value="TreeGrafter"/>
</dbReference>
<evidence type="ECO:0000313" key="7">
    <source>
        <dbReference type="EMBL" id="PMD19267.1"/>
    </source>
</evidence>
<sequence>MGYKRWIPVPQMTAKPPFTLPTTDATAVERETIPRRHPSAVNGFLSIPEEGINTLYDVLTRAGKKFGSQNALGTRPLLHKHIETKKIKKMVDGKEVEEEKEWTYFELGPYEWVTFGKYVELALQVGAGFRKFGLEKGDKVHVYAATSMHWLAMAHGAATQSMPIVTAYDTLGEEGLTSSLEATRAKLMFLDAHLLKTLIKPLKKANYLQVIVYDKNEDLVKDDLDALLKTYPHLKVIGFDELRKAGAENPVDPVPPTPEDTCCIMYTSGSTGAPKGVTIKHKAIVGSIAGGTVAMHDMFGPEDVYLAYLPLAHVIEYTLENCCLFWGTPMGYGSPKSLTDLSVRNCKGDLRELRPTIMAGVPAVWENVRKGVSNRVNGSNAIIKNMFWGALSLKSFLLSNHLPGAGILDSLIFQKVREATGGRLRLCVTGGGPISKETQEFISMVVCIQINGYGLTETTSMTALCDPLQWTTDAVGGVPPTVEVKLVDYAEAGYLAKHNQGEVYVRGPTVFEEYYNNEEETKKAITEDGWFKTGDVGEWDANFHLRIIDRTKNLVKTLNGEYIALEKLESLYRTAAVVVNICIYASPDRVKPIAIIVPAEPALLQLAKDNGINDEGAALYHSKKMQSVVLRELQSKGRAGGLAPMEMIDHVVLAEEEWTSQNNLVTPAQKLQRKNILQKYQKKIEAAFASG</sequence>
<evidence type="ECO:0000313" key="8">
    <source>
        <dbReference type="Proteomes" id="UP000235672"/>
    </source>
</evidence>
<dbReference type="SUPFAM" id="SSF56801">
    <property type="entry name" value="Acetyl-CoA synthetase-like"/>
    <property type="match status" value="1"/>
</dbReference>
<keyword evidence="3" id="KW-0547">Nucleotide-binding</keyword>
<dbReference type="GO" id="GO:0005886">
    <property type="term" value="C:plasma membrane"/>
    <property type="evidence" value="ECO:0007669"/>
    <property type="project" value="TreeGrafter"/>
</dbReference>
<dbReference type="EMBL" id="KZ613490">
    <property type="protein sequence ID" value="PMD19267.1"/>
    <property type="molecule type" value="Genomic_DNA"/>
</dbReference>
<dbReference type="GO" id="GO:0005524">
    <property type="term" value="F:ATP binding"/>
    <property type="evidence" value="ECO:0007669"/>
    <property type="project" value="UniProtKB-KW"/>
</dbReference>
<dbReference type="OrthoDB" id="1700726at2759"/>
<dbReference type="PANTHER" id="PTHR43272">
    <property type="entry name" value="LONG-CHAIN-FATTY-ACID--COA LIGASE"/>
    <property type="match status" value="1"/>
</dbReference>
<evidence type="ECO:0000256" key="3">
    <source>
        <dbReference type="ARBA" id="ARBA00022741"/>
    </source>
</evidence>
<dbReference type="Gene3D" id="3.40.50.12780">
    <property type="entry name" value="N-terminal domain of ligase-like"/>
    <property type="match status" value="1"/>
</dbReference>
<evidence type="ECO:0000256" key="1">
    <source>
        <dbReference type="ARBA" id="ARBA00006432"/>
    </source>
</evidence>
<dbReference type="Pfam" id="PF00501">
    <property type="entry name" value="AMP-binding"/>
    <property type="match status" value="1"/>
</dbReference>
<feature type="domain" description="AMP-dependent synthetase/ligase" evidence="6">
    <location>
        <begin position="102"/>
        <end position="515"/>
    </location>
</feature>
<evidence type="ECO:0000256" key="2">
    <source>
        <dbReference type="ARBA" id="ARBA00022598"/>
    </source>
</evidence>
<reference evidence="7 8" key="1">
    <citation type="submission" date="2016-05" db="EMBL/GenBank/DDBJ databases">
        <title>A degradative enzymes factory behind the ericoid mycorrhizal symbiosis.</title>
        <authorList>
            <consortium name="DOE Joint Genome Institute"/>
            <person name="Martino E."/>
            <person name="Morin E."/>
            <person name="Grelet G."/>
            <person name="Kuo A."/>
            <person name="Kohler A."/>
            <person name="Daghino S."/>
            <person name="Barry K."/>
            <person name="Choi C."/>
            <person name="Cichocki N."/>
            <person name="Clum A."/>
            <person name="Copeland A."/>
            <person name="Hainaut M."/>
            <person name="Haridas S."/>
            <person name="Labutti K."/>
            <person name="Lindquist E."/>
            <person name="Lipzen A."/>
            <person name="Khouja H.-R."/>
            <person name="Murat C."/>
            <person name="Ohm R."/>
            <person name="Olson A."/>
            <person name="Spatafora J."/>
            <person name="Veneault-Fourrey C."/>
            <person name="Henrissat B."/>
            <person name="Grigoriev I."/>
            <person name="Martin F."/>
            <person name="Perotto S."/>
        </authorList>
    </citation>
    <scope>NUCLEOTIDE SEQUENCE [LARGE SCALE GENOMIC DNA]</scope>
    <source>
        <strain evidence="7 8">UAMH 7357</strain>
    </source>
</reference>
<keyword evidence="2" id="KW-0436">Ligase</keyword>